<feature type="domain" description="2-isopropylmalate synthase LeuA allosteric (dimerisation)" evidence="2">
    <location>
        <begin position="1"/>
        <end position="71"/>
    </location>
</feature>
<dbReference type="SMART" id="SM00917">
    <property type="entry name" value="LeuA_dimer"/>
    <property type="match status" value="1"/>
</dbReference>
<dbReference type="Pfam" id="PF08502">
    <property type="entry name" value="LeuA_dimer"/>
    <property type="match status" value="1"/>
</dbReference>
<evidence type="ECO:0000256" key="1">
    <source>
        <dbReference type="ARBA" id="ARBA00022679"/>
    </source>
</evidence>
<organism evidence="3">
    <name type="scientific">marine sediment metagenome</name>
    <dbReference type="NCBI Taxonomy" id="412755"/>
    <lineage>
        <taxon>unclassified sequences</taxon>
        <taxon>metagenomes</taxon>
        <taxon>ecological metagenomes</taxon>
    </lineage>
</organism>
<sequence length="86" mass="9218">DAAYEAIKDATGRSPKLEDYSIRAVTSGKEALGEATVKISEKGRTYIGRGISTDIIEASAKAYIDAINRMVSAQTKGEQPELKAEL</sequence>
<reference evidence="3" key="1">
    <citation type="journal article" date="2014" name="Front. Microbiol.">
        <title>High frequency of phylogenetically diverse reductive dehalogenase-homologous genes in deep subseafloor sedimentary metagenomes.</title>
        <authorList>
            <person name="Kawai M."/>
            <person name="Futagami T."/>
            <person name="Toyoda A."/>
            <person name="Takaki Y."/>
            <person name="Nishi S."/>
            <person name="Hori S."/>
            <person name="Arai W."/>
            <person name="Tsubouchi T."/>
            <person name="Morono Y."/>
            <person name="Uchiyama I."/>
            <person name="Ito T."/>
            <person name="Fujiyama A."/>
            <person name="Inagaki F."/>
            <person name="Takami H."/>
        </authorList>
    </citation>
    <scope>NUCLEOTIDE SEQUENCE</scope>
    <source>
        <strain evidence="3">Expedition CK06-06</strain>
    </source>
</reference>
<dbReference type="InterPro" id="IPR036230">
    <property type="entry name" value="LeuA_allosteric_dom_sf"/>
</dbReference>
<dbReference type="AlphaFoldDB" id="X0SI24"/>
<dbReference type="Gene3D" id="3.30.160.270">
    <property type="match status" value="1"/>
</dbReference>
<accession>X0SI24</accession>
<evidence type="ECO:0000259" key="2">
    <source>
        <dbReference type="SMART" id="SM00917"/>
    </source>
</evidence>
<protein>
    <recommendedName>
        <fullName evidence="2">2-isopropylmalate synthase LeuA allosteric (dimerisation) domain-containing protein</fullName>
    </recommendedName>
</protein>
<keyword evidence="1" id="KW-0808">Transferase</keyword>
<comment type="caution">
    <text evidence="3">The sequence shown here is derived from an EMBL/GenBank/DDBJ whole genome shotgun (WGS) entry which is preliminary data.</text>
</comment>
<feature type="non-terminal residue" evidence="3">
    <location>
        <position position="1"/>
    </location>
</feature>
<gene>
    <name evidence="3" type="ORF">S01H1_03133</name>
</gene>
<dbReference type="InterPro" id="IPR013709">
    <property type="entry name" value="2-isopropylmalate_synth_dimer"/>
</dbReference>
<dbReference type="EMBL" id="BARS01001665">
    <property type="protein sequence ID" value="GAF74766.1"/>
    <property type="molecule type" value="Genomic_DNA"/>
</dbReference>
<evidence type="ECO:0000313" key="3">
    <source>
        <dbReference type="EMBL" id="GAF74766.1"/>
    </source>
</evidence>
<dbReference type="SUPFAM" id="SSF110921">
    <property type="entry name" value="2-isopropylmalate synthase LeuA, allosteric (dimerisation) domain"/>
    <property type="match status" value="1"/>
</dbReference>
<proteinExistence type="predicted"/>
<name>X0SI24_9ZZZZ</name>
<dbReference type="GO" id="GO:0003852">
    <property type="term" value="F:2-isopropylmalate synthase activity"/>
    <property type="evidence" value="ECO:0007669"/>
    <property type="project" value="InterPro"/>
</dbReference>
<dbReference type="GO" id="GO:0009098">
    <property type="term" value="P:L-leucine biosynthetic process"/>
    <property type="evidence" value="ECO:0007669"/>
    <property type="project" value="InterPro"/>
</dbReference>